<evidence type="ECO:0000256" key="1">
    <source>
        <dbReference type="SAM" id="MobiDB-lite"/>
    </source>
</evidence>
<dbReference type="RefSeq" id="XP_043163493.1">
    <property type="nucleotide sequence ID" value="XM_043307558.1"/>
</dbReference>
<organism evidence="2 3">
    <name type="scientific">Aspergillus pseudoviridinutans</name>
    <dbReference type="NCBI Taxonomy" id="1517512"/>
    <lineage>
        <taxon>Eukaryota</taxon>
        <taxon>Fungi</taxon>
        <taxon>Dikarya</taxon>
        <taxon>Ascomycota</taxon>
        <taxon>Pezizomycotina</taxon>
        <taxon>Eurotiomycetes</taxon>
        <taxon>Eurotiomycetidae</taxon>
        <taxon>Eurotiales</taxon>
        <taxon>Aspergillaceae</taxon>
        <taxon>Aspergillus</taxon>
        <taxon>Aspergillus subgen. Fumigati</taxon>
    </lineage>
</organism>
<protein>
    <recommendedName>
        <fullName evidence="4">Protein kinase domain-containing protein</fullName>
    </recommendedName>
</protein>
<proteinExistence type="predicted"/>
<sequence>MEAGTPSKEELLALLKQERALLEQERQRNRKTTFAEYLQACHRFITRPLTIQTDRSLTTKGSITSPNGRICPTFLQPWDFRSLQQPIFDEVYRFFHPSSDSSMRVFPPLIVIEDRGQQACSRPLASEADLVRHKEAEVENPVKEIIDQLAQIPAARDRFALGDGIVFENHINTITEEPGQRLSDSARGVRADQNCVYARDGSRELLYVIEYKAAHKLPDAFLRAGLRPMNMLDEVVRRVTIPVDPEEKLQYDAELLSCAALAQPFEYMILSGTALSVLDNGRSQVMLWIREEDPETLNYCLLNPSQDVEPETDDGLGFRYPFTATGNRLALTLLARQFPQRSQIWRNNAMNQLHRWNVDFEDVLRLIPESERKQTPPGSIYRAPRYPINPRSPYLLRARQLPTGCNENNLSGNSTDPPDSSDESHDKPSHLPSSPIEGFERRKRQRTSHSKPPGSSPNETRRPNSEYCTQKCLRGLVCGLRLDLKCPNAHLHRTRSNDGQHPISHLKFVKLISKQLNDDPDNRCMPLWKGGLHGSLFAITLEVYGYTFVGKGTTYSSLFEGDVYRKLRRLQGSAVPVYLGDINLRRNVYCLGPERIIVHMSLMAYGGVSLETSGRRDLNKHIALTKAEIQEAGVEHLDQRPANMLWNTEAQRVMFIDFGRAAINEKRKVSPPAIFLPRPKRLRQRHTGQHVTV</sequence>
<dbReference type="AlphaFoldDB" id="A0A9P3BK00"/>
<comment type="caution">
    <text evidence="2">The sequence shown here is derived from an EMBL/GenBank/DDBJ whole genome shotgun (WGS) entry which is preliminary data.</text>
</comment>
<evidence type="ECO:0008006" key="4">
    <source>
        <dbReference type="Google" id="ProtNLM"/>
    </source>
</evidence>
<reference evidence="2 3" key="1">
    <citation type="submission" date="2018-10" db="EMBL/GenBank/DDBJ databases">
        <title>Pan-genome distribution and transcriptional activeness of fungal secondary metabolism genes in Aspergillus section Fumigati.</title>
        <authorList>
            <person name="Takahashi H."/>
            <person name="Umemura M."/>
            <person name="Ninomiya A."/>
            <person name="Kusuya Y."/>
            <person name="Urayama S."/>
            <person name="Shimizu M."/>
            <person name="Watanabe A."/>
            <person name="Kamei K."/>
            <person name="Yaguchi T."/>
            <person name="Hagiwara D."/>
        </authorList>
    </citation>
    <scope>NUCLEOTIDE SEQUENCE [LARGE SCALE GENOMIC DNA]</scope>
    <source>
        <strain evidence="2 3">IFM 55266</strain>
    </source>
</reference>
<evidence type="ECO:0000313" key="2">
    <source>
        <dbReference type="EMBL" id="GIJ92747.1"/>
    </source>
</evidence>
<keyword evidence="3" id="KW-1185">Reference proteome</keyword>
<name>A0A9P3BK00_9EURO</name>
<gene>
    <name evidence="2" type="ORF">Asppvi_002025</name>
</gene>
<accession>A0A9P3BK00</accession>
<dbReference type="OrthoDB" id="2156052at2759"/>
<dbReference type="Proteomes" id="UP001043456">
    <property type="component" value="Unassembled WGS sequence"/>
</dbReference>
<evidence type="ECO:0000313" key="3">
    <source>
        <dbReference type="Proteomes" id="UP001043456"/>
    </source>
</evidence>
<dbReference type="EMBL" id="BHVY01000011">
    <property type="protein sequence ID" value="GIJ92747.1"/>
    <property type="molecule type" value="Genomic_DNA"/>
</dbReference>
<dbReference type="GeneID" id="67000637"/>
<feature type="region of interest" description="Disordered" evidence="1">
    <location>
        <begin position="403"/>
        <end position="465"/>
    </location>
</feature>
<feature type="compositionally biased region" description="Polar residues" evidence="1">
    <location>
        <begin position="403"/>
        <end position="418"/>
    </location>
</feature>